<dbReference type="GO" id="GO:0005975">
    <property type="term" value="P:carbohydrate metabolic process"/>
    <property type="evidence" value="ECO:0007669"/>
    <property type="project" value="UniProtKB-ARBA"/>
</dbReference>
<feature type="domain" description="Beta-hexosaminidase bacterial type N-terminal" evidence="3">
    <location>
        <begin position="33"/>
        <end position="158"/>
    </location>
</feature>
<dbReference type="Gene3D" id="3.30.379.10">
    <property type="entry name" value="Chitobiase/beta-hexosaminidase domain 2-like"/>
    <property type="match status" value="1"/>
</dbReference>
<evidence type="ECO:0000256" key="1">
    <source>
        <dbReference type="ARBA" id="ARBA00022801"/>
    </source>
</evidence>
<dbReference type="InterPro" id="IPR029018">
    <property type="entry name" value="Hex-like_dom2"/>
</dbReference>
<dbReference type="AlphaFoldDB" id="H1DIF4"/>
<dbReference type="GO" id="GO:0016798">
    <property type="term" value="F:hydrolase activity, acting on glycosyl bonds"/>
    <property type="evidence" value="ECO:0007669"/>
    <property type="project" value="UniProtKB-KW"/>
</dbReference>
<name>H1DIF4_9BACT</name>
<dbReference type="GeneID" id="98069733"/>
<evidence type="ECO:0000313" key="4">
    <source>
        <dbReference type="EMBL" id="EHP46566.1"/>
    </source>
</evidence>
<accession>H1DIF4</accession>
<dbReference type="STRING" id="742817.HMPREF9449_02183"/>
<evidence type="ECO:0000256" key="2">
    <source>
        <dbReference type="ARBA" id="ARBA00023295"/>
    </source>
</evidence>
<dbReference type="PATRIC" id="fig|742817.3.peg.2333"/>
<keyword evidence="1" id="KW-0378">Hydrolase</keyword>
<dbReference type="Pfam" id="PF02838">
    <property type="entry name" value="Glyco_hydro_20b"/>
    <property type="match status" value="1"/>
</dbReference>
<dbReference type="SUPFAM" id="SSF55545">
    <property type="entry name" value="beta-N-acetylhexosaminidase-like domain"/>
    <property type="match status" value="1"/>
</dbReference>
<proteinExistence type="predicted"/>
<comment type="caution">
    <text evidence="4">The sequence shown here is derived from an EMBL/GenBank/DDBJ whole genome shotgun (WGS) entry which is preliminary data.</text>
</comment>
<dbReference type="eggNOG" id="COG3525">
    <property type="taxonomic scope" value="Bacteria"/>
</dbReference>
<reference evidence="4 5" key="1">
    <citation type="submission" date="2012-01" db="EMBL/GenBank/DDBJ databases">
        <title>The Genome Sequence of Odoribacter laneus YIT 12061.</title>
        <authorList>
            <consortium name="The Broad Institute Genome Sequencing Platform"/>
            <person name="Earl A."/>
            <person name="Ward D."/>
            <person name="Feldgarden M."/>
            <person name="Gevers D."/>
            <person name="Morotomi M."/>
            <person name="Young S.K."/>
            <person name="Zeng Q."/>
            <person name="Gargeya S."/>
            <person name="Fitzgerald M."/>
            <person name="Haas B."/>
            <person name="Abouelleil A."/>
            <person name="Alvarado L."/>
            <person name="Arachchi H.M."/>
            <person name="Berlin A."/>
            <person name="Chapman S.B."/>
            <person name="Gearin G."/>
            <person name="Goldberg J."/>
            <person name="Griggs A."/>
            <person name="Gujja S."/>
            <person name="Hansen M."/>
            <person name="Heiman D."/>
            <person name="Howarth C."/>
            <person name="Larimer J."/>
            <person name="Lui A."/>
            <person name="MacDonald P.J.P."/>
            <person name="McCowen C."/>
            <person name="Montmayeur A."/>
            <person name="Murphy C."/>
            <person name="Neiman D."/>
            <person name="Pearson M."/>
            <person name="Priest M."/>
            <person name="Roberts A."/>
            <person name="Saif S."/>
            <person name="Shea T."/>
            <person name="Sisk P."/>
            <person name="Stolte C."/>
            <person name="Sykes S."/>
            <person name="Wortman J."/>
            <person name="Nusbaum C."/>
            <person name="Birren B."/>
        </authorList>
    </citation>
    <scope>NUCLEOTIDE SEQUENCE [LARGE SCALE GENOMIC DNA]</scope>
    <source>
        <strain evidence="4 5">YIT 12061</strain>
    </source>
</reference>
<keyword evidence="5" id="KW-1185">Reference proteome</keyword>
<dbReference type="RefSeq" id="WP_009137330.1">
    <property type="nucleotide sequence ID" value="NZ_JH594596.1"/>
</dbReference>
<gene>
    <name evidence="4" type="ORF">HMPREF9449_02183</name>
</gene>
<organism evidence="4 5">
    <name type="scientific">Odoribacter laneus YIT 12061</name>
    <dbReference type="NCBI Taxonomy" id="742817"/>
    <lineage>
        <taxon>Bacteria</taxon>
        <taxon>Pseudomonadati</taxon>
        <taxon>Bacteroidota</taxon>
        <taxon>Bacteroidia</taxon>
        <taxon>Bacteroidales</taxon>
        <taxon>Odoribacteraceae</taxon>
        <taxon>Odoribacter</taxon>
    </lineage>
</organism>
<protein>
    <recommendedName>
        <fullName evidence="3">Beta-hexosaminidase bacterial type N-terminal domain-containing protein</fullName>
    </recommendedName>
</protein>
<dbReference type="EMBL" id="ADMC01000025">
    <property type="protein sequence ID" value="EHP46566.1"/>
    <property type="molecule type" value="Genomic_DNA"/>
</dbReference>
<evidence type="ECO:0000259" key="3">
    <source>
        <dbReference type="Pfam" id="PF02838"/>
    </source>
</evidence>
<dbReference type="InterPro" id="IPR015882">
    <property type="entry name" value="HEX_bac_N"/>
</dbReference>
<dbReference type="Proteomes" id="UP000004892">
    <property type="component" value="Unassembled WGS sequence"/>
</dbReference>
<sequence>MKRFMIFNAKKFNIMLSLLLVTTLSLGINNKAEILPISNQIKQEKDVKKFIFTPQTIVKTNLPKQAPSLFELQRILRERFGQSAIIGGFRAKGKSVIELWTDSEMEGKEHYILDISANKLSIRGATQEALLYGLKALDRILQSDVCNTANKRIAPVHIDAASATVIQP</sequence>
<keyword evidence="2" id="KW-0326">Glycosidase</keyword>
<dbReference type="HOGENOM" id="CLU_1755232_0_0_10"/>
<evidence type="ECO:0000313" key="5">
    <source>
        <dbReference type="Proteomes" id="UP000004892"/>
    </source>
</evidence>